<gene>
    <name evidence="2" type="ORF">BDY17DRAFT_322508</name>
</gene>
<evidence type="ECO:0000313" key="2">
    <source>
        <dbReference type="EMBL" id="KAF2485686.1"/>
    </source>
</evidence>
<dbReference type="AlphaFoldDB" id="A0A6A6Q120"/>
<evidence type="ECO:0000313" key="3">
    <source>
        <dbReference type="Proteomes" id="UP000799767"/>
    </source>
</evidence>
<reference evidence="2" key="1">
    <citation type="journal article" date="2020" name="Stud. Mycol.">
        <title>101 Dothideomycetes genomes: a test case for predicting lifestyles and emergence of pathogens.</title>
        <authorList>
            <person name="Haridas S."/>
            <person name="Albert R."/>
            <person name="Binder M."/>
            <person name="Bloem J."/>
            <person name="Labutti K."/>
            <person name="Salamov A."/>
            <person name="Andreopoulos B."/>
            <person name="Baker S."/>
            <person name="Barry K."/>
            <person name="Bills G."/>
            <person name="Bluhm B."/>
            <person name="Cannon C."/>
            <person name="Castanera R."/>
            <person name="Culley D."/>
            <person name="Daum C."/>
            <person name="Ezra D."/>
            <person name="Gonzalez J."/>
            <person name="Henrissat B."/>
            <person name="Kuo A."/>
            <person name="Liang C."/>
            <person name="Lipzen A."/>
            <person name="Lutzoni F."/>
            <person name="Magnuson J."/>
            <person name="Mondo S."/>
            <person name="Nolan M."/>
            <person name="Ohm R."/>
            <person name="Pangilinan J."/>
            <person name="Park H.-J."/>
            <person name="Ramirez L."/>
            <person name="Alfaro M."/>
            <person name="Sun H."/>
            <person name="Tritt A."/>
            <person name="Yoshinaga Y."/>
            <person name="Zwiers L.-H."/>
            <person name="Turgeon B."/>
            <person name="Goodwin S."/>
            <person name="Spatafora J."/>
            <person name="Crous P."/>
            <person name="Grigoriev I."/>
        </authorList>
    </citation>
    <scope>NUCLEOTIDE SEQUENCE</scope>
    <source>
        <strain evidence="2">CBS 113389</strain>
    </source>
</reference>
<dbReference type="RefSeq" id="XP_033592255.1">
    <property type="nucleotide sequence ID" value="XM_033736820.1"/>
</dbReference>
<sequence length="259" mass="30017">MSILQFYNTPYGYRQGVLIDAEELRQMRAENADLKLKLAQEKRLVKEANGLLDRQESQLERLKQQKANFEHHLKLNSAACEAKIEELTEHFTFRKAAIIRGQEQQLQALQARVVEVEEEVEDLTSRLSNEQDASALIKQHLNDQQARVLQLERETGEARVAVQIEQNPSASAVQQFNDQHHRVLELEQELNELRTQPFPPGQWEAIQNHVAQLHANDTAERELPLRLEVERLRNELEEMRANVAGADPLIDWTDHDEQM</sequence>
<protein>
    <submittedName>
        <fullName evidence="2">Uncharacterized protein</fullName>
    </submittedName>
</protein>
<keyword evidence="1" id="KW-0175">Coiled coil</keyword>
<feature type="coiled-coil region" evidence="1">
    <location>
        <begin position="99"/>
        <end position="133"/>
    </location>
</feature>
<evidence type="ECO:0000256" key="1">
    <source>
        <dbReference type="SAM" id="Coils"/>
    </source>
</evidence>
<dbReference type="EMBL" id="MU001633">
    <property type="protein sequence ID" value="KAF2485686.1"/>
    <property type="molecule type" value="Genomic_DNA"/>
</dbReference>
<accession>A0A6A6Q120</accession>
<name>A0A6A6Q120_9PEZI</name>
<feature type="coiled-coil region" evidence="1">
    <location>
        <begin position="24"/>
        <end position="72"/>
    </location>
</feature>
<dbReference type="GeneID" id="54477822"/>
<keyword evidence="3" id="KW-1185">Reference proteome</keyword>
<dbReference type="Proteomes" id="UP000799767">
    <property type="component" value="Unassembled WGS sequence"/>
</dbReference>
<organism evidence="2 3">
    <name type="scientific">Neohortaea acidophila</name>
    <dbReference type="NCBI Taxonomy" id="245834"/>
    <lineage>
        <taxon>Eukaryota</taxon>
        <taxon>Fungi</taxon>
        <taxon>Dikarya</taxon>
        <taxon>Ascomycota</taxon>
        <taxon>Pezizomycotina</taxon>
        <taxon>Dothideomycetes</taxon>
        <taxon>Dothideomycetidae</taxon>
        <taxon>Mycosphaerellales</taxon>
        <taxon>Teratosphaeriaceae</taxon>
        <taxon>Neohortaea</taxon>
    </lineage>
</organism>
<proteinExistence type="predicted"/>